<reference evidence="2 3" key="1">
    <citation type="journal article" date="2017" name="Genome Biol. Evol.">
        <title>Phytophthora megakarya and P. palmivora, closely related causal agents of cacao black pod rot, underwent increases in genome sizes and gene numbers by different mechanisms.</title>
        <authorList>
            <person name="Ali S.S."/>
            <person name="Shao J."/>
            <person name="Lary D.J."/>
            <person name="Kronmiller B."/>
            <person name="Shen D."/>
            <person name="Strem M.D."/>
            <person name="Amoako-Attah I."/>
            <person name="Akrofi A.Y."/>
            <person name="Begoude B.A."/>
            <person name="Ten Hoopen G.M."/>
            <person name="Coulibaly K."/>
            <person name="Kebe B.I."/>
            <person name="Melnick R.L."/>
            <person name="Guiltinan M.J."/>
            <person name="Tyler B.M."/>
            <person name="Meinhardt L.W."/>
            <person name="Bailey B.A."/>
        </authorList>
    </citation>
    <scope>NUCLEOTIDE SEQUENCE [LARGE SCALE GENOMIC DNA]</scope>
    <source>
        <strain evidence="3">sbr112.9</strain>
    </source>
</reference>
<dbReference type="Proteomes" id="UP000237271">
    <property type="component" value="Unassembled WGS sequence"/>
</dbReference>
<proteinExistence type="predicted"/>
<gene>
    <name evidence="2" type="ORF">PHPALM_36461</name>
</gene>
<protein>
    <submittedName>
        <fullName evidence="2">Integrase</fullName>
    </submittedName>
</protein>
<name>A0A2P4WZW4_9STRA</name>
<sequence length="144" mass="16955">MAVYIRNRSYHQTVKKDTHYHMMNGNKPDMHRIKKFGSIAYVHKPIVPSGKKLDDNFRLGFLIGYLEDQTGYEVYYPPEHVVQHVEHALINEDIVYKDRYGDHYTTSVANWIFNIEGAEFNNSNEVEDNVNLSENYEELEEKPT</sequence>
<keyword evidence="3" id="KW-1185">Reference proteome</keyword>
<dbReference type="AlphaFoldDB" id="A0A2P4WZW4"/>
<evidence type="ECO:0000259" key="1">
    <source>
        <dbReference type="Pfam" id="PF25597"/>
    </source>
</evidence>
<dbReference type="InterPro" id="IPR057670">
    <property type="entry name" value="SH3_retrovirus"/>
</dbReference>
<dbReference type="OrthoDB" id="118723at2759"/>
<evidence type="ECO:0000313" key="2">
    <source>
        <dbReference type="EMBL" id="POM58837.1"/>
    </source>
</evidence>
<feature type="domain" description="Retroviral polymerase SH3-like" evidence="1">
    <location>
        <begin position="38"/>
        <end position="99"/>
    </location>
</feature>
<accession>A0A2P4WZW4</accession>
<dbReference type="Pfam" id="PF25597">
    <property type="entry name" value="SH3_retrovirus"/>
    <property type="match status" value="1"/>
</dbReference>
<comment type="caution">
    <text evidence="2">The sequence shown here is derived from an EMBL/GenBank/DDBJ whole genome shotgun (WGS) entry which is preliminary data.</text>
</comment>
<organism evidence="2 3">
    <name type="scientific">Phytophthora palmivora</name>
    <dbReference type="NCBI Taxonomy" id="4796"/>
    <lineage>
        <taxon>Eukaryota</taxon>
        <taxon>Sar</taxon>
        <taxon>Stramenopiles</taxon>
        <taxon>Oomycota</taxon>
        <taxon>Peronosporomycetes</taxon>
        <taxon>Peronosporales</taxon>
        <taxon>Peronosporaceae</taxon>
        <taxon>Phytophthora</taxon>
    </lineage>
</organism>
<evidence type="ECO:0000313" key="3">
    <source>
        <dbReference type="Proteomes" id="UP000237271"/>
    </source>
</evidence>
<dbReference type="EMBL" id="NCKW01020143">
    <property type="protein sequence ID" value="POM58837.1"/>
    <property type="molecule type" value="Genomic_DNA"/>
</dbReference>